<dbReference type="GO" id="GO:0006598">
    <property type="term" value="P:polyamine catabolic process"/>
    <property type="evidence" value="ECO:0007669"/>
    <property type="project" value="TreeGrafter"/>
</dbReference>
<dbReference type="EMBL" id="PJQM01002893">
    <property type="protein sequence ID" value="RCH92099.1"/>
    <property type="molecule type" value="Genomic_DNA"/>
</dbReference>
<dbReference type="Pfam" id="PF01593">
    <property type="entry name" value="Amino_oxidase"/>
    <property type="match status" value="1"/>
</dbReference>
<dbReference type="InterPro" id="IPR036188">
    <property type="entry name" value="FAD/NAD-bd_sf"/>
</dbReference>
<accession>A0A367JQF9</accession>
<feature type="domain" description="Amine oxidase" evidence="1">
    <location>
        <begin position="1"/>
        <end position="400"/>
    </location>
</feature>
<dbReference type="GO" id="GO:0016491">
    <property type="term" value="F:oxidoreductase activity"/>
    <property type="evidence" value="ECO:0007669"/>
    <property type="project" value="InterPro"/>
</dbReference>
<dbReference type="PANTHER" id="PTHR10742">
    <property type="entry name" value="FLAVIN MONOAMINE OXIDASE"/>
    <property type="match status" value="1"/>
</dbReference>
<protein>
    <recommendedName>
        <fullName evidence="1">Amine oxidase domain-containing protein</fullName>
    </recommendedName>
</protein>
<evidence type="ECO:0000313" key="2">
    <source>
        <dbReference type="EMBL" id="RCH92099.1"/>
    </source>
</evidence>
<sequence length="434" mass="50330">RAQNKKFGDVHVELGCNWVQGLGTNPINELAKKYDLKTAETDGDDVLFYGEQGKINGTATYNKFNDYYDKMSTNAMKRIKNNQADLSGRAALDLTGWYPETPLDEAIEYYVWDWEMGETPEVSSTLYTVMNDNWTYTGFGPNSDGDNMVVDNRGFKYIFIEESKKAFKHKNSHMLMNSTINKIEYTEDGVTVHTKEGDTIHAEYAISTFSVGVMQHKDIEWSPKLPEWKMEGIYAFDMATYTKIFYNFPYKFWDDSQFVVWADSDRRGYFNTWQNLNAKHYLPENTTSNIFFVTVTQDMSYQVEKMTDKEVKEAGMQVLRKMYGNDIPEPNHFMFPRWHSDPLFRGTYSNWPIGELDQHHQNMKAPLHNRLFFAGEALSAKYYGFLQGAWFTGIEAADHVAQCIDGDCLEAEYFPEITVAQIRPDYITKRNFAL</sequence>
<organism evidence="2 3">
    <name type="scientific">Rhizopus stolonifer</name>
    <name type="common">Rhizopus nigricans</name>
    <dbReference type="NCBI Taxonomy" id="4846"/>
    <lineage>
        <taxon>Eukaryota</taxon>
        <taxon>Fungi</taxon>
        <taxon>Fungi incertae sedis</taxon>
        <taxon>Mucoromycota</taxon>
        <taxon>Mucoromycotina</taxon>
        <taxon>Mucoromycetes</taxon>
        <taxon>Mucorales</taxon>
        <taxon>Mucorineae</taxon>
        <taxon>Rhizopodaceae</taxon>
        <taxon>Rhizopus</taxon>
    </lineage>
</organism>
<comment type="caution">
    <text evidence="2">The sequence shown here is derived from an EMBL/GenBank/DDBJ whole genome shotgun (WGS) entry which is preliminary data.</text>
</comment>
<dbReference type="Proteomes" id="UP000253551">
    <property type="component" value="Unassembled WGS sequence"/>
</dbReference>
<name>A0A367JQF9_RHIST</name>
<reference evidence="2 3" key="1">
    <citation type="journal article" date="2018" name="G3 (Bethesda)">
        <title>Phylogenetic and Phylogenomic Definition of Rhizopus Species.</title>
        <authorList>
            <person name="Gryganskyi A.P."/>
            <person name="Golan J."/>
            <person name="Dolatabadi S."/>
            <person name="Mondo S."/>
            <person name="Robb S."/>
            <person name="Idnurm A."/>
            <person name="Muszewska A."/>
            <person name="Steczkiewicz K."/>
            <person name="Masonjones S."/>
            <person name="Liao H.L."/>
            <person name="Gajdeczka M.T."/>
            <person name="Anike F."/>
            <person name="Vuek A."/>
            <person name="Anishchenko I.M."/>
            <person name="Voigt K."/>
            <person name="de Hoog G.S."/>
            <person name="Smith M.E."/>
            <person name="Heitman J."/>
            <person name="Vilgalys R."/>
            <person name="Stajich J.E."/>
        </authorList>
    </citation>
    <scope>NUCLEOTIDE SEQUENCE [LARGE SCALE GENOMIC DNA]</scope>
    <source>
        <strain evidence="2 3">LSU 92-RS-03</strain>
    </source>
</reference>
<dbReference type="InterPro" id="IPR050281">
    <property type="entry name" value="Flavin_monoamine_oxidase"/>
</dbReference>
<proteinExistence type="predicted"/>
<dbReference type="Gene3D" id="3.90.660.10">
    <property type="match status" value="1"/>
</dbReference>
<dbReference type="Gene3D" id="3.50.50.60">
    <property type="entry name" value="FAD/NAD(P)-binding domain"/>
    <property type="match status" value="1"/>
</dbReference>
<dbReference type="InterPro" id="IPR002937">
    <property type="entry name" value="Amino_oxidase"/>
</dbReference>
<evidence type="ECO:0000313" key="3">
    <source>
        <dbReference type="Proteomes" id="UP000253551"/>
    </source>
</evidence>
<gene>
    <name evidence="2" type="ORF">CU098_009565</name>
</gene>
<evidence type="ECO:0000259" key="1">
    <source>
        <dbReference type="Pfam" id="PF01593"/>
    </source>
</evidence>
<dbReference type="AlphaFoldDB" id="A0A367JQF9"/>
<dbReference type="SUPFAM" id="SSF51905">
    <property type="entry name" value="FAD/NAD(P)-binding domain"/>
    <property type="match status" value="1"/>
</dbReference>
<dbReference type="SUPFAM" id="SSF54373">
    <property type="entry name" value="FAD-linked reductases, C-terminal domain"/>
    <property type="match status" value="1"/>
</dbReference>
<dbReference type="OrthoDB" id="5046242at2759"/>
<keyword evidence="3" id="KW-1185">Reference proteome</keyword>
<dbReference type="PANTHER" id="PTHR10742:SF313">
    <property type="entry name" value="AMINE OXIDASE"/>
    <property type="match status" value="1"/>
</dbReference>
<dbReference type="STRING" id="4846.A0A367JQF9"/>
<feature type="non-terminal residue" evidence="2">
    <location>
        <position position="1"/>
    </location>
</feature>